<dbReference type="SMART" id="SM00028">
    <property type="entry name" value="TPR"/>
    <property type="match status" value="8"/>
</dbReference>
<evidence type="ECO:0000256" key="3">
    <source>
        <dbReference type="ARBA" id="ARBA00022490"/>
    </source>
</evidence>
<keyword evidence="6 10" id="KW-0802">TPR repeat</keyword>
<organism evidence="14 15">
    <name type="scientific">Shackletoniella antarctica</name>
    <dbReference type="NCBI Taxonomy" id="268115"/>
    <lineage>
        <taxon>Bacteria</taxon>
        <taxon>Bacillati</taxon>
        <taxon>Cyanobacteriota</taxon>
        <taxon>Cyanophyceae</taxon>
        <taxon>Oculatellales</taxon>
        <taxon>Oculatellaceae</taxon>
        <taxon>Shackletoniella</taxon>
    </lineage>
</organism>
<dbReference type="Proteomes" id="UP000249081">
    <property type="component" value="Unassembled WGS sequence"/>
</dbReference>
<name>A0A2W4W6H8_9CYAN</name>
<dbReference type="SUPFAM" id="SSF52540">
    <property type="entry name" value="P-loop containing nucleoside triphosphate hydrolases"/>
    <property type="match status" value="1"/>
</dbReference>
<feature type="region of interest" description="Disordered" evidence="11">
    <location>
        <begin position="270"/>
        <end position="301"/>
    </location>
</feature>
<dbReference type="EMBL" id="QBMN01000095">
    <property type="protein sequence ID" value="PZO38967.1"/>
    <property type="molecule type" value="Genomic_DNA"/>
</dbReference>
<protein>
    <submittedName>
        <fullName evidence="14">Tetratricopeptide repeat protein</fullName>
    </submittedName>
</protein>
<dbReference type="InterPro" id="IPR027417">
    <property type="entry name" value="P-loop_NTPase"/>
</dbReference>
<dbReference type="Gene3D" id="1.25.40.10">
    <property type="entry name" value="Tetratricopeptide repeat domain"/>
    <property type="match status" value="2"/>
</dbReference>
<dbReference type="PANTHER" id="PTHR45783">
    <property type="entry name" value="KINESIN LIGHT CHAIN"/>
    <property type="match status" value="1"/>
</dbReference>
<dbReference type="Pfam" id="PF13424">
    <property type="entry name" value="TPR_12"/>
    <property type="match status" value="4"/>
</dbReference>
<dbReference type="NCBIfam" id="NF040586">
    <property type="entry name" value="FxSxx_TPR"/>
    <property type="match status" value="1"/>
</dbReference>
<dbReference type="InterPro" id="IPR011990">
    <property type="entry name" value="TPR-like_helical_dom_sf"/>
</dbReference>
<feature type="repeat" description="TPR" evidence="10">
    <location>
        <begin position="793"/>
        <end position="826"/>
    </location>
</feature>
<feature type="domain" description="DUF7779" evidence="13">
    <location>
        <begin position="393"/>
        <end position="484"/>
    </location>
</feature>
<keyword evidence="9" id="KW-0206">Cytoskeleton</keyword>
<evidence type="ECO:0000256" key="6">
    <source>
        <dbReference type="ARBA" id="ARBA00022803"/>
    </source>
</evidence>
<sequence>MSSQRRLTLFQTLSALPAPQFELLRFTLNPPPGLVPEGVAAQGNRVAALLSWVEGATGCGLEHLYEVLEQLFPGLLEAEKGESDGGEPPWMVPYGRNPYFTGRDQVLTTLYQQLHEGQKAVISQTQAISGLGGIGKTQTAVEYAYRYRDDYRYVFWVRAGTELELTQSYVAIAQRLNLPLKDAENQDETVRSVRVWLGRESEWLLIFDNADQPELVQPFLPQEIKGHILVTSRAQDFQDLGIVQPVTMETLNPEEAVAFLLTRTGRPHPVGAYPRVRPTQGTEPITNTPIELGQSDRINPTDGPNPTVTGLGQSRGIAPTEYTAASDLAAELGYLPLALEQAAAYIVTNRVPFADYLTSYRKQRLKRLEKAKPKLGNYPDSVATTWALNLKQIEDTAAAAAALLRYSAFLHPDVIPFNLFTQGAAELGEPLATALADAADDPLEIYDLLNPLCSYSLIRVEPASQSFSLHRLVQEVIRADLGDDACQTWVEPLFKAIKRVLPEKSKDLDYADWPVLAALVNHVQELANHCQQQDIASTEAADVFHDMGTYLVERGQYALAKPLLQQALELRQGLLENEHEDIAFSFDILGQLEDYQGRYSDAEPLYQEALAMRKRLLGDEHPDVAGSLNNLALLYYNQGRYSDAEPLYQEALAMCKRLLGDEHPDVATSLNNLALLYDNQGRYSDVEPLYQEALAMRKRLLGDEHPDVAGSLNNLALLYYNQGRYSDAEPLYQEALAMCKRLLGDEHPDVATSLNNLALLYDNQGRYSDVEPLYQEALAMRKRLLGDEHPDVAQSLNNLATLYRYQGRYGDAEPYLSEALRLSRQLLGDEHPNVGRVTDNLGLLYAAQGRTEEARSLYQQALAILNPKLGADHPWTVRCRENLAKVENGGWVG</sequence>
<dbReference type="Pfam" id="PF25000">
    <property type="entry name" value="DUF7779"/>
    <property type="match status" value="1"/>
</dbReference>
<dbReference type="InterPro" id="IPR056681">
    <property type="entry name" value="DUF7779"/>
</dbReference>
<evidence type="ECO:0000256" key="5">
    <source>
        <dbReference type="ARBA" id="ARBA00022737"/>
    </source>
</evidence>
<feature type="compositionally biased region" description="Polar residues" evidence="11">
    <location>
        <begin position="279"/>
        <end position="289"/>
    </location>
</feature>
<keyword evidence="4" id="KW-0493">Microtubule</keyword>
<evidence type="ECO:0000256" key="11">
    <source>
        <dbReference type="SAM" id="MobiDB-lite"/>
    </source>
</evidence>
<feature type="repeat" description="TPR" evidence="10">
    <location>
        <begin position="709"/>
        <end position="742"/>
    </location>
</feature>
<evidence type="ECO:0000256" key="2">
    <source>
        <dbReference type="ARBA" id="ARBA00009622"/>
    </source>
</evidence>
<evidence type="ECO:0000259" key="13">
    <source>
        <dbReference type="Pfam" id="PF25000"/>
    </source>
</evidence>
<dbReference type="InterPro" id="IPR019734">
    <property type="entry name" value="TPR_rpt"/>
</dbReference>
<dbReference type="PRINTS" id="PR00381">
    <property type="entry name" value="KINESINLIGHT"/>
</dbReference>
<feature type="domain" description="NB-ARC" evidence="12">
    <location>
        <begin position="108"/>
        <end position="260"/>
    </location>
</feature>
<evidence type="ECO:0000256" key="7">
    <source>
        <dbReference type="ARBA" id="ARBA00023054"/>
    </source>
</evidence>
<accession>A0A2W4W6H8</accession>
<evidence type="ECO:0000256" key="4">
    <source>
        <dbReference type="ARBA" id="ARBA00022701"/>
    </source>
</evidence>
<keyword evidence="7" id="KW-0175">Coiled coil</keyword>
<feature type="repeat" description="TPR" evidence="10">
    <location>
        <begin position="625"/>
        <end position="658"/>
    </location>
</feature>
<comment type="caution">
    <text evidence="14">The sequence shown here is derived from an EMBL/GenBank/DDBJ whole genome shotgun (WGS) entry which is preliminary data.</text>
</comment>
<reference evidence="14 15" key="2">
    <citation type="submission" date="2018-06" db="EMBL/GenBank/DDBJ databases">
        <title>Metagenomic assembly of (sub)arctic Cyanobacteria and their associated microbiome from non-axenic cultures.</title>
        <authorList>
            <person name="Baurain D."/>
        </authorList>
    </citation>
    <scope>NUCLEOTIDE SEQUENCE [LARGE SCALE GENOMIC DNA]</scope>
    <source>
        <strain evidence="14">ULC041bin1</strain>
    </source>
</reference>
<evidence type="ECO:0000256" key="9">
    <source>
        <dbReference type="ARBA" id="ARBA00023212"/>
    </source>
</evidence>
<dbReference type="AlphaFoldDB" id="A0A2W4W6H8"/>
<evidence type="ECO:0000259" key="12">
    <source>
        <dbReference type="Pfam" id="PF00931"/>
    </source>
</evidence>
<dbReference type="SUPFAM" id="SSF48452">
    <property type="entry name" value="TPR-like"/>
    <property type="match status" value="3"/>
</dbReference>
<evidence type="ECO:0000313" key="15">
    <source>
        <dbReference type="Proteomes" id="UP000249081"/>
    </source>
</evidence>
<dbReference type="GO" id="GO:0007018">
    <property type="term" value="P:microtubule-based movement"/>
    <property type="evidence" value="ECO:0007669"/>
    <property type="project" value="TreeGrafter"/>
</dbReference>
<gene>
    <name evidence="14" type="ORF">DCF17_13860</name>
</gene>
<evidence type="ECO:0000256" key="8">
    <source>
        <dbReference type="ARBA" id="ARBA00023175"/>
    </source>
</evidence>
<reference evidence="15" key="1">
    <citation type="submission" date="2018-04" db="EMBL/GenBank/DDBJ databases">
        <authorList>
            <person name="Cornet L."/>
        </authorList>
    </citation>
    <scope>NUCLEOTIDE SEQUENCE [LARGE SCALE GENOMIC DNA]</scope>
</reference>
<dbReference type="PANTHER" id="PTHR45783:SF3">
    <property type="entry name" value="KINESIN LIGHT CHAIN"/>
    <property type="match status" value="1"/>
</dbReference>
<proteinExistence type="inferred from homology"/>
<dbReference type="InterPro" id="IPR002151">
    <property type="entry name" value="Kinesin_light"/>
</dbReference>
<keyword evidence="5" id="KW-0677">Repeat</keyword>
<dbReference type="GO" id="GO:0005871">
    <property type="term" value="C:kinesin complex"/>
    <property type="evidence" value="ECO:0007669"/>
    <property type="project" value="InterPro"/>
</dbReference>
<evidence type="ECO:0000256" key="10">
    <source>
        <dbReference type="PROSITE-ProRule" id="PRU00339"/>
    </source>
</evidence>
<evidence type="ECO:0000256" key="1">
    <source>
        <dbReference type="ARBA" id="ARBA00004245"/>
    </source>
</evidence>
<keyword evidence="8" id="KW-0505">Motor protein</keyword>
<dbReference type="PROSITE" id="PS50005">
    <property type="entry name" value="TPR"/>
    <property type="match status" value="3"/>
</dbReference>
<evidence type="ECO:0000313" key="14">
    <source>
        <dbReference type="EMBL" id="PZO38967.1"/>
    </source>
</evidence>
<comment type="subcellular location">
    <subcellularLocation>
        <location evidence="1">Cytoplasm</location>
        <location evidence="1">Cytoskeleton</location>
    </subcellularLocation>
</comment>
<dbReference type="Gene3D" id="3.40.50.300">
    <property type="entry name" value="P-loop containing nucleotide triphosphate hydrolases"/>
    <property type="match status" value="1"/>
</dbReference>
<dbReference type="Pfam" id="PF00931">
    <property type="entry name" value="NB-ARC"/>
    <property type="match status" value="1"/>
</dbReference>
<dbReference type="GO" id="GO:0005737">
    <property type="term" value="C:cytoplasm"/>
    <property type="evidence" value="ECO:0007669"/>
    <property type="project" value="TreeGrafter"/>
</dbReference>
<dbReference type="GO" id="GO:0019894">
    <property type="term" value="F:kinesin binding"/>
    <property type="evidence" value="ECO:0007669"/>
    <property type="project" value="TreeGrafter"/>
</dbReference>
<dbReference type="GO" id="GO:0043531">
    <property type="term" value="F:ADP binding"/>
    <property type="evidence" value="ECO:0007669"/>
    <property type="project" value="InterPro"/>
</dbReference>
<dbReference type="InterPro" id="IPR002182">
    <property type="entry name" value="NB-ARC"/>
</dbReference>
<keyword evidence="3" id="KW-0963">Cytoplasm</keyword>
<comment type="similarity">
    <text evidence="2">Belongs to the kinesin light chain family.</text>
</comment>
<dbReference type="GO" id="GO:0005874">
    <property type="term" value="C:microtubule"/>
    <property type="evidence" value="ECO:0007669"/>
    <property type="project" value="UniProtKB-KW"/>
</dbReference>